<dbReference type="PANTHER" id="PTHR32305:SF15">
    <property type="entry name" value="PROTEIN RHSA-RELATED"/>
    <property type="match status" value="1"/>
</dbReference>
<proteinExistence type="predicted"/>
<dbReference type="RefSeq" id="WP_073312479.1">
    <property type="nucleotide sequence ID" value="NZ_FQZN01000001.1"/>
</dbReference>
<dbReference type="eggNOG" id="COG3209">
    <property type="taxonomic scope" value="Bacteria"/>
</dbReference>
<organism evidence="1 2">
    <name type="scientific">Bacteroides stercorirosoris</name>
    <dbReference type="NCBI Taxonomy" id="871324"/>
    <lineage>
        <taxon>Bacteria</taxon>
        <taxon>Pseudomonadati</taxon>
        <taxon>Bacteroidota</taxon>
        <taxon>Bacteroidia</taxon>
        <taxon>Bacteroidales</taxon>
        <taxon>Bacteroidaceae</taxon>
        <taxon>Bacteroides</taxon>
    </lineage>
</organism>
<dbReference type="GeneID" id="92710524"/>
<dbReference type="Proteomes" id="UP000184192">
    <property type="component" value="Unassembled WGS sequence"/>
</dbReference>
<evidence type="ECO:0000313" key="2">
    <source>
        <dbReference type="Proteomes" id="UP000184192"/>
    </source>
</evidence>
<dbReference type="EMBL" id="FQZN01000001">
    <property type="protein sequence ID" value="SHI36569.1"/>
    <property type="molecule type" value="Genomic_DNA"/>
</dbReference>
<reference evidence="2" key="1">
    <citation type="submission" date="2016-11" db="EMBL/GenBank/DDBJ databases">
        <authorList>
            <person name="Varghese N."/>
            <person name="Submissions S."/>
        </authorList>
    </citation>
    <scope>NUCLEOTIDE SEQUENCE [LARGE SCALE GENOMIC DNA]</scope>
    <source>
        <strain evidence="2">DSM 26884</strain>
    </source>
</reference>
<keyword evidence="2" id="KW-1185">Reference proteome</keyword>
<protein>
    <submittedName>
        <fullName evidence="1">RHS repeat-associated core domain-containing protein</fullName>
    </submittedName>
</protein>
<dbReference type="AlphaFoldDB" id="A0A1M6AJ81"/>
<accession>A0A1M6AJ81</accession>
<dbReference type="PANTHER" id="PTHR32305">
    <property type="match status" value="1"/>
</dbReference>
<dbReference type="InterPro" id="IPR050708">
    <property type="entry name" value="T6SS_VgrG/RHS"/>
</dbReference>
<sequence length="404" mass="45729">MKLNDNRLSRVDDSSTATSVGDGTVFRNGAGTEGDFAYDVNGNLTKDLSKDIVGIQYNVLNLPSLVIFRDNSAFTYIYAADSKKLRTLHHIKDIGTTQTYYCNNVVYENGVQKLLLTEEGYLSLNDSKYHYYLKDHQRNIRVVVDQSGNTEEVNNYYPFGGIFENTGNVQTYKYNGKELDTEKGLNWYDYGARQYDAVLGRFTTMDRFAEKYYSMSLYQYGANNPIKNIDVNGDSIVVLNHGEGVHMAMLIQNDVNKWQYFSVNGDNVYFSGQFIGGRTFDDIEVGEFNSPQDFLESSYNSSGDKTDVSINGYGFSEGYIIPTTEEQDIIIRSTFTEISQKEEYNLLWNNCSTTVQRSMEAAGIKTYDKNKRSYRIPANHSLGESSFTVVHGSARPAIPKVSFK</sequence>
<evidence type="ECO:0000313" key="1">
    <source>
        <dbReference type="EMBL" id="SHI36569.1"/>
    </source>
</evidence>
<dbReference type="NCBIfam" id="TIGR03696">
    <property type="entry name" value="Rhs_assc_core"/>
    <property type="match status" value="1"/>
</dbReference>
<dbReference type="InterPro" id="IPR022385">
    <property type="entry name" value="Rhs_assc_core"/>
</dbReference>
<name>A0A1M6AJ81_9BACE</name>
<gene>
    <name evidence="1" type="ORF">SAMN05444350_101283</name>
</gene>
<dbReference type="Gene3D" id="2.180.10.10">
    <property type="entry name" value="RHS repeat-associated core"/>
    <property type="match status" value="1"/>
</dbReference>